<dbReference type="Proteomes" id="UP001595539">
    <property type="component" value="Unassembled WGS sequence"/>
</dbReference>
<dbReference type="PANTHER" id="PTHR42760">
    <property type="entry name" value="SHORT-CHAIN DEHYDROGENASES/REDUCTASES FAMILY MEMBER"/>
    <property type="match status" value="1"/>
</dbReference>
<dbReference type="EC" id="1.1.1.-" evidence="3"/>
<dbReference type="PRINTS" id="PR00081">
    <property type="entry name" value="GDHRDH"/>
</dbReference>
<dbReference type="SUPFAM" id="SSF51735">
    <property type="entry name" value="NAD(P)-binding Rossmann-fold domains"/>
    <property type="match status" value="1"/>
</dbReference>
<keyword evidence="2 3" id="KW-0560">Oxidoreductase</keyword>
<accession>A0ABV7U9I6</accession>
<protein>
    <submittedName>
        <fullName evidence="3">SDR family NAD(P)-dependent oxidoreductase</fullName>
        <ecNumber evidence="3">1.1.1.-</ecNumber>
    </submittedName>
</protein>
<dbReference type="PRINTS" id="PR00080">
    <property type="entry name" value="SDRFAMILY"/>
</dbReference>
<dbReference type="PROSITE" id="PS00061">
    <property type="entry name" value="ADH_SHORT"/>
    <property type="match status" value="1"/>
</dbReference>
<evidence type="ECO:0000256" key="2">
    <source>
        <dbReference type="ARBA" id="ARBA00023002"/>
    </source>
</evidence>
<dbReference type="Gene3D" id="3.40.50.720">
    <property type="entry name" value="NAD(P)-binding Rossmann-like Domain"/>
    <property type="match status" value="1"/>
</dbReference>
<dbReference type="Pfam" id="PF13561">
    <property type="entry name" value="adh_short_C2"/>
    <property type="match status" value="1"/>
</dbReference>
<gene>
    <name evidence="3" type="ORF">ACFOM8_19105</name>
</gene>
<evidence type="ECO:0000313" key="3">
    <source>
        <dbReference type="EMBL" id="MFC3631544.1"/>
    </source>
</evidence>
<dbReference type="InterPro" id="IPR002347">
    <property type="entry name" value="SDR_fam"/>
</dbReference>
<dbReference type="PANTHER" id="PTHR42760:SF133">
    <property type="entry name" value="3-OXOACYL-[ACYL-CARRIER-PROTEIN] REDUCTASE"/>
    <property type="match status" value="1"/>
</dbReference>
<dbReference type="RefSeq" id="WP_377763865.1">
    <property type="nucleotide sequence ID" value="NZ_JBHRXY010000033.1"/>
</dbReference>
<dbReference type="CDD" id="cd05233">
    <property type="entry name" value="SDR_c"/>
    <property type="match status" value="1"/>
</dbReference>
<comment type="caution">
    <text evidence="3">The sequence shown here is derived from an EMBL/GenBank/DDBJ whole genome shotgun (WGS) entry which is preliminary data.</text>
</comment>
<dbReference type="InterPro" id="IPR020904">
    <property type="entry name" value="Sc_DH/Rdtase_CS"/>
</dbReference>
<comment type="similarity">
    <text evidence="1">Belongs to the short-chain dehydrogenases/reductases (SDR) family.</text>
</comment>
<keyword evidence="4" id="KW-1185">Reference proteome</keyword>
<sequence>MVTGASGGIGFASAALLARNGAKVALNDVSNTPALVGAVEKLRDEGLDIIAAPGDVSDNEQVQEMIRTAADRMGGLTYLVNNAATPGTGKSIPPGQLDRVPDTLWNLLLNVNLVGPYRCVRAARDYLDAAKGAVVNVTSTAALGAGASSTAYAASKAGLQLVTRELAKGLGPRIRVNAVAPGWVGGTQWPCGWSEEEAADAVRALPLGRVGRPEDFAEAIFFLCAGASYITGQTLVVDGGLTA</sequence>
<reference evidence="4" key="1">
    <citation type="journal article" date="2019" name="Int. J. Syst. Evol. Microbiol.">
        <title>The Global Catalogue of Microorganisms (GCM) 10K type strain sequencing project: providing services to taxonomists for standard genome sequencing and annotation.</title>
        <authorList>
            <consortium name="The Broad Institute Genomics Platform"/>
            <consortium name="The Broad Institute Genome Sequencing Center for Infectious Disease"/>
            <person name="Wu L."/>
            <person name="Ma J."/>
        </authorList>
    </citation>
    <scope>NUCLEOTIDE SEQUENCE [LARGE SCALE GENOMIC DNA]</scope>
    <source>
        <strain evidence="4">KCTC 42473</strain>
    </source>
</reference>
<dbReference type="InterPro" id="IPR036291">
    <property type="entry name" value="NAD(P)-bd_dom_sf"/>
</dbReference>
<evidence type="ECO:0000313" key="4">
    <source>
        <dbReference type="Proteomes" id="UP001595539"/>
    </source>
</evidence>
<dbReference type="EMBL" id="JBHRXY010000033">
    <property type="protein sequence ID" value="MFC3631544.1"/>
    <property type="molecule type" value="Genomic_DNA"/>
</dbReference>
<evidence type="ECO:0000256" key="1">
    <source>
        <dbReference type="ARBA" id="ARBA00006484"/>
    </source>
</evidence>
<dbReference type="GO" id="GO:0016491">
    <property type="term" value="F:oxidoreductase activity"/>
    <property type="evidence" value="ECO:0007669"/>
    <property type="project" value="UniProtKB-KW"/>
</dbReference>
<organism evidence="3 4">
    <name type="scientific">Paracoccus angustae</name>
    <dbReference type="NCBI Taxonomy" id="1671480"/>
    <lineage>
        <taxon>Bacteria</taxon>
        <taxon>Pseudomonadati</taxon>
        <taxon>Pseudomonadota</taxon>
        <taxon>Alphaproteobacteria</taxon>
        <taxon>Rhodobacterales</taxon>
        <taxon>Paracoccaceae</taxon>
        <taxon>Paracoccus</taxon>
    </lineage>
</organism>
<name>A0ABV7U9I6_9RHOB</name>
<proteinExistence type="inferred from homology"/>